<comment type="caution">
    <text evidence="1">The sequence shown here is derived from an EMBL/GenBank/DDBJ whole genome shotgun (WGS) entry which is preliminary data.</text>
</comment>
<proteinExistence type="predicted"/>
<dbReference type="Proteomes" id="UP000828390">
    <property type="component" value="Unassembled WGS sequence"/>
</dbReference>
<dbReference type="AlphaFoldDB" id="A0A9D4RAH6"/>
<protein>
    <submittedName>
        <fullName evidence="1">Uncharacterized protein</fullName>
    </submittedName>
</protein>
<name>A0A9D4RAH6_DREPO</name>
<reference evidence="1" key="1">
    <citation type="journal article" date="2019" name="bioRxiv">
        <title>The Genome of the Zebra Mussel, Dreissena polymorpha: A Resource for Invasive Species Research.</title>
        <authorList>
            <person name="McCartney M.A."/>
            <person name="Auch B."/>
            <person name="Kono T."/>
            <person name="Mallez S."/>
            <person name="Zhang Y."/>
            <person name="Obille A."/>
            <person name="Becker A."/>
            <person name="Abrahante J.E."/>
            <person name="Garbe J."/>
            <person name="Badalamenti J.P."/>
            <person name="Herman A."/>
            <person name="Mangelson H."/>
            <person name="Liachko I."/>
            <person name="Sullivan S."/>
            <person name="Sone E.D."/>
            <person name="Koren S."/>
            <person name="Silverstein K.A.T."/>
            <person name="Beckman K.B."/>
            <person name="Gohl D.M."/>
        </authorList>
    </citation>
    <scope>NUCLEOTIDE SEQUENCE</scope>
    <source>
        <strain evidence="1">Duluth1</strain>
        <tissue evidence="1">Whole animal</tissue>
    </source>
</reference>
<accession>A0A9D4RAH6</accession>
<evidence type="ECO:0000313" key="2">
    <source>
        <dbReference type="Proteomes" id="UP000828390"/>
    </source>
</evidence>
<dbReference type="EMBL" id="JAIWYP010000003">
    <property type="protein sequence ID" value="KAH3859592.1"/>
    <property type="molecule type" value="Genomic_DNA"/>
</dbReference>
<gene>
    <name evidence="1" type="ORF">DPMN_102409</name>
</gene>
<evidence type="ECO:0000313" key="1">
    <source>
        <dbReference type="EMBL" id="KAH3859592.1"/>
    </source>
</evidence>
<reference evidence="1" key="2">
    <citation type="submission" date="2020-11" db="EMBL/GenBank/DDBJ databases">
        <authorList>
            <person name="McCartney M.A."/>
            <person name="Auch B."/>
            <person name="Kono T."/>
            <person name="Mallez S."/>
            <person name="Becker A."/>
            <person name="Gohl D.M."/>
            <person name="Silverstein K.A.T."/>
            <person name="Koren S."/>
            <person name="Bechman K.B."/>
            <person name="Herman A."/>
            <person name="Abrahante J.E."/>
            <person name="Garbe J."/>
        </authorList>
    </citation>
    <scope>NUCLEOTIDE SEQUENCE</scope>
    <source>
        <strain evidence="1">Duluth1</strain>
        <tissue evidence="1">Whole animal</tissue>
    </source>
</reference>
<keyword evidence="2" id="KW-1185">Reference proteome</keyword>
<organism evidence="1 2">
    <name type="scientific">Dreissena polymorpha</name>
    <name type="common">Zebra mussel</name>
    <name type="synonym">Mytilus polymorpha</name>
    <dbReference type="NCBI Taxonomy" id="45954"/>
    <lineage>
        <taxon>Eukaryota</taxon>
        <taxon>Metazoa</taxon>
        <taxon>Spiralia</taxon>
        <taxon>Lophotrochozoa</taxon>
        <taxon>Mollusca</taxon>
        <taxon>Bivalvia</taxon>
        <taxon>Autobranchia</taxon>
        <taxon>Heteroconchia</taxon>
        <taxon>Euheterodonta</taxon>
        <taxon>Imparidentia</taxon>
        <taxon>Neoheterodontei</taxon>
        <taxon>Myida</taxon>
        <taxon>Dreissenoidea</taxon>
        <taxon>Dreissenidae</taxon>
        <taxon>Dreissena</taxon>
    </lineage>
</organism>
<sequence length="76" mass="8455">MPIGNLGIFARLGKYRLSVLYKGGKSLSGYCCCLWRCCYGGGDGDDDANDDDDDDGDDEEEEEYLLMRVFKDGKIV</sequence>